<name>A0A835YJC1_9CHLO</name>
<dbReference type="EMBL" id="JAEHOE010000009">
    <property type="protein sequence ID" value="KAG2498724.1"/>
    <property type="molecule type" value="Genomic_DNA"/>
</dbReference>
<evidence type="ECO:0000313" key="2">
    <source>
        <dbReference type="EMBL" id="KAG2498724.1"/>
    </source>
</evidence>
<feature type="compositionally biased region" description="Basic and acidic residues" evidence="1">
    <location>
        <begin position="459"/>
        <end position="476"/>
    </location>
</feature>
<sequence length="486" mass="54298">MGSPVLLHIWLTACSEDNDKLVVSGMLFMADPAKTVETTQMEQVEPAKDKWADKPDALVLRSGHTGKRWPLDITFAHPWTNSHRRRYTGRISGTLTLEPLDARLMEFQVLAGPRFHTFCTFHAADSVSPPWPDPSAPEAPQPRPQLATAMGLEGLRRCEWKEGKKKDRTSYMIISPYFDMPAGEYVTLLEQHMRFHAHLGVRRYLVYVEGGAAALAAEPRVQGMIAAGRLRVVVWEDLPHYFEGNSTTRHPYASQSLTYNHALLALWHENALAAIADVDEYLLTVKQGGLADVMYECDEKGSGSPASLQVNRRVGFCTGCVQVIYNRENDVSFHEKLDRPALNKAHPLERALWLNGSAAITDEVRQAAPFGIVPHPVAMYNVSTGDTEFKSIVVVHQISTTNPHIAYPVEGKRGTGCSSRKAYWLHIRSQVAMRLRSSFTDVRDVRADVMWVVREMEDAAKGEQDGGSKKGEDRRLRVGTSRVGRA</sequence>
<feature type="region of interest" description="Disordered" evidence="1">
    <location>
        <begin position="459"/>
        <end position="486"/>
    </location>
</feature>
<evidence type="ECO:0008006" key="4">
    <source>
        <dbReference type="Google" id="ProtNLM"/>
    </source>
</evidence>
<keyword evidence="3" id="KW-1185">Reference proteome</keyword>
<evidence type="ECO:0000313" key="3">
    <source>
        <dbReference type="Proteomes" id="UP000612055"/>
    </source>
</evidence>
<comment type="caution">
    <text evidence="2">The sequence shown here is derived from an EMBL/GenBank/DDBJ whole genome shotgun (WGS) entry which is preliminary data.</text>
</comment>
<accession>A0A835YJC1</accession>
<proteinExistence type="predicted"/>
<evidence type="ECO:0000256" key="1">
    <source>
        <dbReference type="SAM" id="MobiDB-lite"/>
    </source>
</evidence>
<reference evidence="2" key="1">
    <citation type="journal article" date="2020" name="bioRxiv">
        <title>Comparative genomics of Chlamydomonas.</title>
        <authorList>
            <person name="Craig R.J."/>
            <person name="Hasan A.R."/>
            <person name="Ness R.W."/>
            <person name="Keightley P.D."/>
        </authorList>
    </citation>
    <scope>NUCLEOTIDE SEQUENCE</scope>
    <source>
        <strain evidence="2">CCAP 11/70</strain>
    </source>
</reference>
<protein>
    <recommendedName>
        <fullName evidence="4">Glycosyltransferase family 92 protein</fullName>
    </recommendedName>
</protein>
<dbReference type="AlphaFoldDB" id="A0A835YJC1"/>
<dbReference type="Proteomes" id="UP000612055">
    <property type="component" value="Unassembled WGS sequence"/>
</dbReference>
<gene>
    <name evidence="2" type="ORF">HYH03_003464</name>
</gene>
<dbReference type="OrthoDB" id="537403at2759"/>
<organism evidence="2 3">
    <name type="scientific">Edaphochlamys debaryana</name>
    <dbReference type="NCBI Taxonomy" id="47281"/>
    <lineage>
        <taxon>Eukaryota</taxon>
        <taxon>Viridiplantae</taxon>
        <taxon>Chlorophyta</taxon>
        <taxon>core chlorophytes</taxon>
        <taxon>Chlorophyceae</taxon>
        <taxon>CS clade</taxon>
        <taxon>Chlamydomonadales</taxon>
        <taxon>Chlamydomonadales incertae sedis</taxon>
        <taxon>Edaphochlamys</taxon>
    </lineage>
</organism>